<proteinExistence type="predicted"/>
<evidence type="ECO:0000313" key="2">
    <source>
        <dbReference type="EMBL" id="KAF6201121.1"/>
    </source>
</evidence>
<organism evidence="2 3">
    <name type="scientific">Apolygus lucorum</name>
    <name type="common">Small green plant bug</name>
    <name type="synonym">Lygocoris lucorum</name>
    <dbReference type="NCBI Taxonomy" id="248454"/>
    <lineage>
        <taxon>Eukaryota</taxon>
        <taxon>Metazoa</taxon>
        <taxon>Ecdysozoa</taxon>
        <taxon>Arthropoda</taxon>
        <taxon>Hexapoda</taxon>
        <taxon>Insecta</taxon>
        <taxon>Pterygota</taxon>
        <taxon>Neoptera</taxon>
        <taxon>Paraneoptera</taxon>
        <taxon>Hemiptera</taxon>
        <taxon>Heteroptera</taxon>
        <taxon>Panheteroptera</taxon>
        <taxon>Cimicomorpha</taxon>
        <taxon>Miridae</taxon>
        <taxon>Mirini</taxon>
        <taxon>Apolygus</taxon>
    </lineage>
</organism>
<dbReference type="Proteomes" id="UP000466442">
    <property type="component" value="Unassembled WGS sequence"/>
</dbReference>
<evidence type="ECO:0000313" key="3">
    <source>
        <dbReference type="Proteomes" id="UP000466442"/>
    </source>
</evidence>
<dbReference type="EMBL" id="WIXP02000013">
    <property type="protein sequence ID" value="KAF6201121.1"/>
    <property type="molecule type" value="Genomic_DNA"/>
</dbReference>
<keyword evidence="3" id="KW-1185">Reference proteome</keyword>
<gene>
    <name evidence="2" type="ORF">GE061_005568</name>
</gene>
<dbReference type="AlphaFoldDB" id="A0A6A4IQX0"/>
<name>A0A6A4IQX0_APOLU</name>
<feature type="region of interest" description="Disordered" evidence="1">
    <location>
        <begin position="1"/>
        <end position="46"/>
    </location>
</feature>
<reference evidence="2" key="1">
    <citation type="journal article" date="2021" name="Mol. Ecol. Resour.">
        <title>Apolygus lucorum genome provides insights into omnivorousness and mesophyll feeding.</title>
        <authorList>
            <person name="Liu Y."/>
            <person name="Liu H."/>
            <person name="Wang H."/>
            <person name="Huang T."/>
            <person name="Liu B."/>
            <person name="Yang B."/>
            <person name="Yin L."/>
            <person name="Li B."/>
            <person name="Zhang Y."/>
            <person name="Zhang S."/>
            <person name="Jiang F."/>
            <person name="Zhang X."/>
            <person name="Ren Y."/>
            <person name="Wang B."/>
            <person name="Wang S."/>
            <person name="Lu Y."/>
            <person name="Wu K."/>
            <person name="Fan W."/>
            <person name="Wang G."/>
        </authorList>
    </citation>
    <scope>NUCLEOTIDE SEQUENCE</scope>
    <source>
        <strain evidence="2">12Hb</strain>
    </source>
</reference>
<accession>A0A6A4IQX0</accession>
<evidence type="ECO:0000256" key="1">
    <source>
        <dbReference type="SAM" id="MobiDB-lite"/>
    </source>
</evidence>
<protein>
    <submittedName>
        <fullName evidence="2">Uncharacterized protein</fullName>
    </submittedName>
</protein>
<comment type="caution">
    <text evidence="2">The sequence shown here is derived from an EMBL/GenBank/DDBJ whole genome shotgun (WGS) entry which is preliminary data.</text>
</comment>
<sequence>MSNKAKSENVDANNTNAEDKTPESVSGSNKPKRAKPNSTTDGKYARKVPKILAELPEPQTTCTWLWFFSGNERKKTPTRGASTDSEVSLF</sequence>